<feature type="domain" description="RGS" evidence="2">
    <location>
        <begin position="587"/>
        <end position="700"/>
    </location>
</feature>
<dbReference type="KEGG" id="ngr:NAEGRDRAFT_54490"/>
<dbReference type="InterPro" id="IPR036305">
    <property type="entry name" value="RGS_sf"/>
</dbReference>
<dbReference type="Pfam" id="PF00615">
    <property type="entry name" value="RGS"/>
    <property type="match status" value="1"/>
</dbReference>
<organism evidence="4">
    <name type="scientific">Naegleria gruberi</name>
    <name type="common">Amoeba</name>
    <dbReference type="NCBI Taxonomy" id="5762"/>
    <lineage>
        <taxon>Eukaryota</taxon>
        <taxon>Discoba</taxon>
        <taxon>Heterolobosea</taxon>
        <taxon>Tetramitia</taxon>
        <taxon>Eutetramitia</taxon>
        <taxon>Vahlkampfiidae</taxon>
        <taxon>Naegleria</taxon>
    </lineage>
</organism>
<dbReference type="Gene3D" id="1.10.167.10">
    <property type="entry name" value="Regulator of G-protein Signalling 4, domain 2"/>
    <property type="match status" value="1"/>
</dbReference>
<feature type="transmembrane region" description="Helical" evidence="1">
    <location>
        <begin position="368"/>
        <end position="393"/>
    </location>
</feature>
<keyword evidence="1" id="KW-0472">Membrane</keyword>
<gene>
    <name evidence="3" type="ORF">NAEGRDRAFT_54490</name>
</gene>
<evidence type="ECO:0000313" key="3">
    <source>
        <dbReference type="EMBL" id="EFC36234.1"/>
    </source>
</evidence>
<dbReference type="InterPro" id="IPR016137">
    <property type="entry name" value="RGS"/>
</dbReference>
<dbReference type="RefSeq" id="XP_002668978.1">
    <property type="nucleotide sequence ID" value="XM_002668932.1"/>
</dbReference>
<dbReference type="VEuPathDB" id="AmoebaDB:NAEGRDRAFT_54490"/>
<keyword evidence="1" id="KW-0812">Transmembrane</keyword>
<feature type="transmembrane region" description="Helical" evidence="1">
    <location>
        <begin position="455"/>
        <end position="479"/>
    </location>
</feature>
<feature type="transmembrane region" description="Helical" evidence="1">
    <location>
        <begin position="414"/>
        <end position="443"/>
    </location>
</feature>
<feature type="transmembrane region" description="Helical" evidence="1">
    <location>
        <begin position="305"/>
        <end position="329"/>
    </location>
</feature>
<dbReference type="InterPro" id="IPR044926">
    <property type="entry name" value="RGS_subdomain_2"/>
</dbReference>
<keyword evidence="4" id="KW-1185">Reference proteome</keyword>
<reference evidence="3 4" key="1">
    <citation type="journal article" date="2010" name="Cell">
        <title>The genome of Naegleria gruberi illuminates early eukaryotic versatility.</title>
        <authorList>
            <person name="Fritz-Laylin L.K."/>
            <person name="Prochnik S.E."/>
            <person name="Ginger M.L."/>
            <person name="Dacks J.B."/>
            <person name="Carpenter M.L."/>
            <person name="Field M.C."/>
            <person name="Kuo A."/>
            <person name="Paredez A."/>
            <person name="Chapman J."/>
            <person name="Pham J."/>
            <person name="Shu S."/>
            <person name="Neupane R."/>
            <person name="Cipriano M."/>
            <person name="Mancuso J."/>
            <person name="Tu H."/>
            <person name="Salamov A."/>
            <person name="Lindquist E."/>
            <person name="Shapiro H."/>
            <person name="Lucas S."/>
            <person name="Grigoriev I.V."/>
            <person name="Cande W.Z."/>
            <person name="Fulton C."/>
            <person name="Rokhsar D.S."/>
            <person name="Dawson S.C."/>
        </authorList>
    </citation>
    <scope>NUCLEOTIDE SEQUENCE [LARGE SCALE GENOMIC DNA]</scope>
    <source>
        <strain evidence="3 4">NEG-M</strain>
    </source>
</reference>
<feature type="transmembrane region" description="Helical" evidence="1">
    <location>
        <begin position="500"/>
        <end position="526"/>
    </location>
</feature>
<dbReference type="SUPFAM" id="SSF48097">
    <property type="entry name" value="Regulator of G-protein signaling, RGS"/>
    <property type="match status" value="1"/>
</dbReference>
<sequence length="721" mass="83757">MKSSLPFLSSTVFPTLSTLFFLVFLFNYSYATITPVNSNQLSNKTTILAGDNFLYLFVWKDLQIHSLDDLFSGNASSKPLKFFSFDTDNISTINMRKMIGMINTKQFNSIPERWNFYQIQFGRNSECIFGSVFENFDIMIGRSSEFSDRIRLNRNHRRNRKKEGDDWLNSNDFVAIPLFPTRFYIESDGNEVDSSQITQELFETLLNVTNTTQLTCKQSVEHDSSLFERLHGSLYMTNQQFDWSAKYFNISSDYSYNMTFISQATIRYESAGGQPLFLTNSIIDSQLWSSLCFKCDSFSCVSERWGWQDTLDIIVVSFGFVFYAILFISGSFKSPVVYRKYGIIFVATFFNMCEFSSTLNAFNNTCVTLGVVFANFSACMMAFIYIFTVLRYFYLRNLYHFVKNSKHPKFLKYLASESLGFVFTIVLPIPVSALFLIPIWILIPSYSLPTINTTNNLIVIFICALSCIAGIIFLLFDAFKNRNIISKYGFRRFFIFEDPYYFRIDLLSLVVILIILIAGAIVFASAPTYVPALRFCIGLAIYMIGGGTSMIFLLLERLKSLSKKKIQSYEKMDKYDIYIEMIKKNTNEDLIQLFRTYCSKSLALENYMFIEMVMESKRKSENISIENLQRIHKQFLIPYSAYEVNIPSGARERYVDNFEKVTKNNETKTNIQILDEIMLEVEANLKSTFNRFERTSEFLEWREIYALQKEKSAIKTFPIEL</sequence>
<dbReference type="EMBL" id="GG738934">
    <property type="protein sequence ID" value="EFC36234.1"/>
    <property type="molecule type" value="Genomic_DNA"/>
</dbReference>
<keyword evidence="1" id="KW-1133">Transmembrane helix</keyword>
<proteinExistence type="predicted"/>
<evidence type="ECO:0000313" key="4">
    <source>
        <dbReference type="Proteomes" id="UP000006671"/>
    </source>
</evidence>
<dbReference type="GeneID" id="8862023"/>
<name>D2W3U7_NAEGR</name>
<feature type="transmembrane region" description="Helical" evidence="1">
    <location>
        <begin position="532"/>
        <end position="555"/>
    </location>
</feature>
<dbReference type="AlphaFoldDB" id="D2W3U7"/>
<evidence type="ECO:0000259" key="2">
    <source>
        <dbReference type="Pfam" id="PF00615"/>
    </source>
</evidence>
<evidence type="ECO:0000256" key="1">
    <source>
        <dbReference type="SAM" id="Phobius"/>
    </source>
</evidence>
<dbReference type="Proteomes" id="UP000006671">
    <property type="component" value="Unassembled WGS sequence"/>
</dbReference>
<protein>
    <submittedName>
        <fullName evidence="3">Predicted protein</fullName>
    </submittedName>
</protein>
<accession>D2W3U7</accession>
<dbReference type="InParanoid" id="D2W3U7"/>